<dbReference type="EMBL" id="LSRX01000661">
    <property type="protein sequence ID" value="OLP91505.1"/>
    <property type="molecule type" value="Genomic_DNA"/>
</dbReference>
<sequence length="132" mass="14685">MALWQCGVCSHCIAEELEPIETYASVSVPVSVPATFRKDDAKDEPPRDMLHGMQGNWYMKEDTCLLAGIISGSFLTVTAGRFGLPDARVFRLPATTTDTLFLDHDGRVLVGHVSFEAQRTITWNNGEVWLQK</sequence>
<dbReference type="Proteomes" id="UP000186817">
    <property type="component" value="Unassembled WGS sequence"/>
</dbReference>
<dbReference type="AlphaFoldDB" id="A0A1Q9D8J7"/>
<reference evidence="1 2" key="1">
    <citation type="submission" date="2016-02" db="EMBL/GenBank/DDBJ databases">
        <title>Genome analysis of coral dinoflagellate symbionts highlights evolutionary adaptations to a symbiotic lifestyle.</title>
        <authorList>
            <person name="Aranda M."/>
            <person name="Li Y."/>
            <person name="Liew Y.J."/>
            <person name="Baumgarten S."/>
            <person name="Simakov O."/>
            <person name="Wilson M."/>
            <person name="Piel J."/>
            <person name="Ashoor H."/>
            <person name="Bougouffa S."/>
            <person name="Bajic V.B."/>
            <person name="Ryu T."/>
            <person name="Ravasi T."/>
            <person name="Bayer T."/>
            <person name="Micklem G."/>
            <person name="Kim H."/>
            <person name="Bhak J."/>
            <person name="Lajeunesse T.C."/>
            <person name="Voolstra C.R."/>
        </authorList>
    </citation>
    <scope>NUCLEOTIDE SEQUENCE [LARGE SCALE GENOMIC DNA]</scope>
    <source>
        <strain evidence="1 2">CCMP2467</strain>
    </source>
</reference>
<name>A0A1Q9D8J7_SYMMI</name>
<evidence type="ECO:0000313" key="1">
    <source>
        <dbReference type="EMBL" id="OLP91505.1"/>
    </source>
</evidence>
<organism evidence="1 2">
    <name type="scientific">Symbiodinium microadriaticum</name>
    <name type="common">Dinoflagellate</name>
    <name type="synonym">Zooxanthella microadriatica</name>
    <dbReference type="NCBI Taxonomy" id="2951"/>
    <lineage>
        <taxon>Eukaryota</taxon>
        <taxon>Sar</taxon>
        <taxon>Alveolata</taxon>
        <taxon>Dinophyceae</taxon>
        <taxon>Suessiales</taxon>
        <taxon>Symbiodiniaceae</taxon>
        <taxon>Symbiodinium</taxon>
    </lineage>
</organism>
<evidence type="ECO:0000313" key="2">
    <source>
        <dbReference type="Proteomes" id="UP000186817"/>
    </source>
</evidence>
<proteinExistence type="predicted"/>
<protein>
    <submittedName>
        <fullName evidence="1">Uncharacterized protein</fullName>
    </submittedName>
</protein>
<gene>
    <name evidence="1" type="ORF">AK812_SmicGene49095</name>
</gene>
<accession>A0A1Q9D8J7</accession>
<comment type="caution">
    <text evidence="1">The sequence shown here is derived from an EMBL/GenBank/DDBJ whole genome shotgun (WGS) entry which is preliminary data.</text>
</comment>
<dbReference type="OrthoDB" id="425340at2759"/>
<keyword evidence="2" id="KW-1185">Reference proteome</keyword>